<reference evidence="4" key="3">
    <citation type="submission" date="2025-04" db="UniProtKB">
        <authorList>
            <consortium name="RefSeq"/>
        </authorList>
    </citation>
    <scope>IDENTIFICATION</scope>
    <source>
        <strain evidence="4">CBS 304.34</strain>
    </source>
</reference>
<keyword evidence="3" id="KW-1185">Reference proteome</keyword>
<dbReference type="EMBL" id="MU003693">
    <property type="protein sequence ID" value="KAF2816253.1"/>
    <property type="molecule type" value="Genomic_DNA"/>
</dbReference>
<feature type="region of interest" description="Disordered" evidence="1">
    <location>
        <begin position="40"/>
        <end position="80"/>
    </location>
</feature>
<evidence type="ECO:0000313" key="4">
    <source>
        <dbReference type="RefSeq" id="XP_033583217.1"/>
    </source>
</evidence>
<proteinExistence type="predicted"/>
<feature type="compositionally biased region" description="Polar residues" evidence="1">
    <location>
        <begin position="183"/>
        <end position="200"/>
    </location>
</feature>
<feature type="compositionally biased region" description="Polar residues" evidence="1">
    <location>
        <begin position="208"/>
        <end position="224"/>
    </location>
</feature>
<feature type="region of interest" description="Disordered" evidence="1">
    <location>
        <begin position="458"/>
        <end position="510"/>
    </location>
</feature>
<dbReference type="GeneID" id="54468441"/>
<protein>
    <submittedName>
        <fullName evidence="2 4">Uncharacterized protein</fullName>
    </submittedName>
</protein>
<feature type="compositionally biased region" description="Acidic residues" evidence="1">
    <location>
        <begin position="555"/>
        <end position="616"/>
    </location>
</feature>
<feature type="region of interest" description="Disordered" evidence="1">
    <location>
        <begin position="739"/>
        <end position="758"/>
    </location>
</feature>
<dbReference type="OrthoDB" id="10497659at2759"/>
<accession>A0A6A6Z6F3</accession>
<feature type="compositionally biased region" description="Basic and acidic residues" evidence="1">
    <location>
        <begin position="485"/>
        <end position="507"/>
    </location>
</feature>
<feature type="region of interest" description="Disordered" evidence="1">
    <location>
        <begin position="321"/>
        <end position="368"/>
    </location>
</feature>
<feature type="compositionally biased region" description="Basic and acidic residues" evidence="1">
    <location>
        <begin position="321"/>
        <end position="342"/>
    </location>
</feature>
<reference evidence="2 4" key="1">
    <citation type="journal article" date="2020" name="Stud. Mycol.">
        <title>101 Dothideomycetes genomes: a test case for predicting lifestyles and emergence of pathogens.</title>
        <authorList>
            <person name="Haridas S."/>
            <person name="Albert R."/>
            <person name="Binder M."/>
            <person name="Bloem J."/>
            <person name="Labutti K."/>
            <person name="Salamov A."/>
            <person name="Andreopoulos B."/>
            <person name="Baker S."/>
            <person name="Barry K."/>
            <person name="Bills G."/>
            <person name="Bluhm B."/>
            <person name="Cannon C."/>
            <person name="Castanera R."/>
            <person name="Culley D."/>
            <person name="Daum C."/>
            <person name="Ezra D."/>
            <person name="Gonzalez J."/>
            <person name="Henrissat B."/>
            <person name="Kuo A."/>
            <person name="Liang C."/>
            <person name="Lipzen A."/>
            <person name="Lutzoni F."/>
            <person name="Magnuson J."/>
            <person name="Mondo S."/>
            <person name="Nolan M."/>
            <person name="Ohm R."/>
            <person name="Pangilinan J."/>
            <person name="Park H.-J."/>
            <person name="Ramirez L."/>
            <person name="Alfaro M."/>
            <person name="Sun H."/>
            <person name="Tritt A."/>
            <person name="Yoshinaga Y."/>
            <person name="Zwiers L.-H."/>
            <person name="Turgeon B."/>
            <person name="Goodwin S."/>
            <person name="Spatafora J."/>
            <person name="Crous P."/>
            <person name="Grigoriev I."/>
        </authorList>
    </citation>
    <scope>NUCLEOTIDE SEQUENCE</scope>
    <source>
        <strain evidence="2 4">CBS 304.34</strain>
    </source>
</reference>
<gene>
    <name evidence="2 4" type="ORF">BDZ99DRAFT_566098</name>
</gene>
<dbReference type="AlphaFoldDB" id="A0A6A6Z6F3"/>
<reference evidence="4" key="2">
    <citation type="submission" date="2020-04" db="EMBL/GenBank/DDBJ databases">
        <authorList>
            <consortium name="NCBI Genome Project"/>
        </authorList>
    </citation>
    <scope>NUCLEOTIDE SEQUENCE</scope>
    <source>
        <strain evidence="4">CBS 304.34</strain>
    </source>
</reference>
<feature type="compositionally biased region" description="Polar residues" evidence="1">
    <location>
        <begin position="469"/>
        <end position="482"/>
    </location>
</feature>
<evidence type="ECO:0000313" key="3">
    <source>
        <dbReference type="Proteomes" id="UP000504636"/>
    </source>
</evidence>
<dbReference type="RefSeq" id="XP_033583217.1">
    <property type="nucleotide sequence ID" value="XM_033727548.1"/>
</dbReference>
<feature type="region of interest" description="Disordered" evidence="1">
    <location>
        <begin position="825"/>
        <end position="880"/>
    </location>
</feature>
<organism evidence="2">
    <name type="scientific">Mytilinidion resinicola</name>
    <dbReference type="NCBI Taxonomy" id="574789"/>
    <lineage>
        <taxon>Eukaryota</taxon>
        <taxon>Fungi</taxon>
        <taxon>Dikarya</taxon>
        <taxon>Ascomycota</taxon>
        <taxon>Pezizomycotina</taxon>
        <taxon>Dothideomycetes</taxon>
        <taxon>Pleosporomycetidae</taxon>
        <taxon>Mytilinidiales</taxon>
        <taxon>Mytilinidiaceae</taxon>
        <taxon>Mytilinidion</taxon>
    </lineage>
</organism>
<feature type="compositionally biased region" description="Basic and acidic residues" evidence="1">
    <location>
        <begin position="624"/>
        <end position="636"/>
    </location>
</feature>
<evidence type="ECO:0000313" key="2">
    <source>
        <dbReference type="EMBL" id="KAF2816253.1"/>
    </source>
</evidence>
<feature type="compositionally biased region" description="Polar residues" evidence="1">
    <location>
        <begin position="850"/>
        <end position="866"/>
    </location>
</feature>
<name>A0A6A6Z6F3_9PEZI</name>
<evidence type="ECO:0000256" key="1">
    <source>
        <dbReference type="SAM" id="MobiDB-lite"/>
    </source>
</evidence>
<feature type="region of interest" description="Disordered" evidence="1">
    <location>
        <begin position="555"/>
        <end position="697"/>
    </location>
</feature>
<feature type="region of interest" description="Disordered" evidence="1">
    <location>
        <begin position="183"/>
        <end position="235"/>
    </location>
</feature>
<dbReference type="Proteomes" id="UP000504636">
    <property type="component" value="Unplaced"/>
</dbReference>
<feature type="compositionally biased region" description="Polar residues" evidence="1">
    <location>
        <begin position="343"/>
        <end position="355"/>
    </location>
</feature>
<feature type="compositionally biased region" description="Polar residues" evidence="1">
    <location>
        <begin position="649"/>
        <end position="664"/>
    </location>
</feature>
<feature type="compositionally biased region" description="Basic and acidic residues" evidence="1">
    <location>
        <begin position="458"/>
        <end position="468"/>
    </location>
</feature>
<sequence>MSDITSDATTLLTSSSTNVFTTVDAATFEAYQNAISRIPRERPRRLRQRNQAASSDLPLEGTDGERLDLPQDNVTGPARRLGHSTGSVRLADIQHDHIAGETVPSEVPTVDYSVYRNSNLGRTVTVVYESSINSGGKSISHLQRTGFEEGGIQKEARHSGVSSPHRKDTNDALSANLLQLSPVTDSSVRSTTGALETGRQSVAPDPLETNNASLNLSQPSSYQSFPELASDDTTRQPSVMTRINLATAEAHGSLVSSLLRQRVPEQGFQEQQKTSDDSSDLYGEPAAISELRKRKRRLPVDQLILLPSLADDDEVNFLHRLDTENDPIEETRDQPTRRHASTEKSLPSHTKSLKNPSRLFRNMKTQSNPTIDLTRFRVPKRYRNNQSASQSLLHKSLADGFEGAELNLLPKLPKLILRRPRPTNGNVLVVVKGALPTPCFASQNQDLKLVMGIVESTPAERSHERASRNEISPQEQNNSTFRGSLRRERAEERQSSRSAIDESRSMIDEDEIMPEIPDAHLVFMEDQAFDDNALVDGGNEGVDANDERRYQDEGYAEELEEDVESEDDELLGDDEQELEEETDGTEDETEDQDEGTDEEVTDQAEKETEDGDEIADTTETNQFECDKTTEGRKIDADQYEVEDEALQDHVSSSGSTWTGFSQHDASIRGDRRAIVPTEAMPQSLAPPSPEPEDLDDILYRPGQASRMRSRHQWMEVQDEIQDDEPSDGYLFGFHQQKKLDSSLSRSHTTPRRQFQDPEESMAALTLNSGGYFASALLQLSVIPETSFLSPQPRHELHDEPDYLEEQDDVLTELIFPRTKSLAASSSQHSLLSRTSRRRHSSVVVTPTRSLSSLAKVTNTSSGTTSGKPRRTPSLPFVPPFLKEKTFGKHAIGDRVS</sequence>